<dbReference type="Proteomes" id="UP000219356">
    <property type="component" value="Unassembled WGS sequence"/>
</dbReference>
<sequence length="370" mass="40808">MTLLHQLLRMCIVLGSIVGCIAFILLAAPYVYPFIISFFLAILINPLIRLLENKTVLNRTAAVVLILLIFLGICLGGLALAVTEIAQGATYLAKTVPAHFTDFVSYIQKLSEQYVMPYYERLMSFQQELDSSQQDALDENLQAVAQHLSVTLGEGIQAALEAVPLLLSKAPLYISVCVFALLGTFFLCKDWEKISRFLERVLPVMLLTSAEQVGEGLKKACIGFLKAQALLLSLTFLIMCIGFAVLRIEHPFATAFFIALVDIVPYMGTGIVFVPWILYSFLTGKFSVTIGLAVLYLVIVLQRQLMEPNLLSVQIGLNPLATLIAVFAGFQLLGFIGLLAGPVLLVILHTLHQTGVLHLLWNYVKYGKQI</sequence>
<dbReference type="GO" id="GO:0055085">
    <property type="term" value="P:transmembrane transport"/>
    <property type="evidence" value="ECO:0007669"/>
    <property type="project" value="TreeGrafter"/>
</dbReference>
<evidence type="ECO:0000256" key="6">
    <source>
        <dbReference type="SAM" id="Phobius"/>
    </source>
</evidence>
<feature type="transmembrane region" description="Helical" evidence="6">
    <location>
        <begin position="7"/>
        <end position="25"/>
    </location>
</feature>
<dbReference type="Pfam" id="PF01594">
    <property type="entry name" value="AI-2E_transport"/>
    <property type="match status" value="1"/>
</dbReference>
<organism evidence="7 8">
    <name type="scientific">Terribacillus aidingensis</name>
    <dbReference type="NCBI Taxonomy" id="586416"/>
    <lineage>
        <taxon>Bacteria</taxon>
        <taxon>Bacillati</taxon>
        <taxon>Bacillota</taxon>
        <taxon>Bacilli</taxon>
        <taxon>Bacillales</taxon>
        <taxon>Bacillaceae</taxon>
        <taxon>Terribacillus</taxon>
    </lineage>
</organism>
<reference evidence="8" key="1">
    <citation type="submission" date="2017-09" db="EMBL/GenBank/DDBJ databases">
        <authorList>
            <person name="Varghese N."/>
            <person name="Submissions S."/>
        </authorList>
    </citation>
    <scope>NUCLEOTIDE SEQUENCE [LARGE SCALE GENOMIC DNA]</scope>
    <source>
        <strain evidence="8">CGMCC 1.8913</strain>
    </source>
</reference>
<protein>
    <submittedName>
        <fullName evidence="7">Sporulation integral membrane protein YtvI</fullName>
    </submittedName>
</protein>
<dbReference type="PANTHER" id="PTHR21716:SF68">
    <property type="entry name" value="TRANSPORT PROTEIN YTVI-RELATED"/>
    <property type="match status" value="1"/>
</dbReference>
<comment type="similarity">
    <text evidence="2">Belongs to the autoinducer-2 exporter (AI-2E) (TC 2.A.86) family.</text>
</comment>
<evidence type="ECO:0000256" key="3">
    <source>
        <dbReference type="ARBA" id="ARBA00022692"/>
    </source>
</evidence>
<evidence type="ECO:0000256" key="1">
    <source>
        <dbReference type="ARBA" id="ARBA00004141"/>
    </source>
</evidence>
<dbReference type="GO" id="GO:0016020">
    <property type="term" value="C:membrane"/>
    <property type="evidence" value="ECO:0007669"/>
    <property type="project" value="UniProtKB-SubCell"/>
</dbReference>
<keyword evidence="4 6" id="KW-1133">Transmembrane helix</keyword>
<dbReference type="STRING" id="586416.GZ22_10800"/>
<proteinExistence type="inferred from homology"/>
<comment type="subcellular location">
    <subcellularLocation>
        <location evidence="1">Membrane</location>
        <topology evidence="1">Multi-pass membrane protein</topology>
    </subcellularLocation>
</comment>
<feature type="transmembrane region" description="Helical" evidence="6">
    <location>
        <begin position="60"/>
        <end position="82"/>
    </location>
</feature>
<dbReference type="InterPro" id="IPR002549">
    <property type="entry name" value="AI-2E-like"/>
</dbReference>
<feature type="transmembrane region" description="Helical" evidence="6">
    <location>
        <begin position="323"/>
        <end position="348"/>
    </location>
</feature>
<gene>
    <name evidence="7" type="ORF">SAMN05421503_2155</name>
</gene>
<dbReference type="InterPro" id="IPR014227">
    <property type="entry name" value="YtvI-like"/>
</dbReference>
<dbReference type="NCBIfam" id="TIGR02872">
    <property type="entry name" value="spore_ytvI"/>
    <property type="match status" value="1"/>
</dbReference>
<feature type="transmembrane region" description="Helical" evidence="6">
    <location>
        <begin position="31"/>
        <end position="48"/>
    </location>
</feature>
<feature type="transmembrane region" description="Helical" evidence="6">
    <location>
        <begin position="252"/>
        <end position="279"/>
    </location>
</feature>
<feature type="transmembrane region" description="Helical" evidence="6">
    <location>
        <begin position="170"/>
        <end position="188"/>
    </location>
</feature>
<feature type="transmembrane region" description="Helical" evidence="6">
    <location>
        <begin position="286"/>
        <end position="303"/>
    </location>
</feature>
<dbReference type="EMBL" id="OBEK01000002">
    <property type="protein sequence ID" value="SNZ11842.1"/>
    <property type="molecule type" value="Genomic_DNA"/>
</dbReference>
<dbReference type="PANTHER" id="PTHR21716">
    <property type="entry name" value="TRANSMEMBRANE PROTEIN"/>
    <property type="match status" value="1"/>
</dbReference>
<name>A0A285NQR2_9BACI</name>
<keyword evidence="5 6" id="KW-0472">Membrane</keyword>
<accession>A0A285NQR2</accession>
<keyword evidence="8" id="KW-1185">Reference proteome</keyword>
<evidence type="ECO:0000256" key="5">
    <source>
        <dbReference type="ARBA" id="ARBA00023136"/>
    </source>
</evidence>
<evidence type="ECO:0000256" key="2">
    <source>
        <dbReference type="ARBA" id="ARBA00009773"/>
    </source>
</evidence>
<evidence type="ECO:0000256" key="4">
    <source>
        <dbReference type="ARBA" id="ARBA00022989"/>
    </source>
</evidence>
<evidence type="ECO:0000313" key="8">
    <source>
        <dbReference type="Proteomes" id="UP000219356"/>
    </source>
</evidence>
<dbReference type="AlphaFoldDB" id="A0A285NQR2"/>
<evidence type="ECO:0000313" key="7">
    <source>
        <dbReference type="EMBL" id="SNZ11842.1"/>
    </source>
</evidence>
<keyword evidence="3 6" id="KW-0812">Transmembrane</keyword>
<feature type="transmembrane region" description="Helical" evidence="6">
    <location>
        <begin position="227"/>
        <end position="246"/>
    </location>
</feature>